<name>A0A4Y2H2K6_ARAVE</name>
<keyword evidence="3" id="KW-1185">Reference proteome</keyword>
<evidence type="ECO:0000256" key="1">
    <source>
        <dbReference type="SAM" id="MobiDB-lite"/>
    </source>
</evidence>
<feature type="non-terminal residue" evidence="2">
    <location>
        <position position="94"/>
    </location>
</feature>
<feature type="compositionally biased region" description="Basic and acidic residues" evidence="1">
    <location>
        <begin position="58"/>
        <end position="77"/>
    </location>
</feature>
<dbReference type="Proteomes" id="UP000499080">
    <property type="component" value="Unassembled WGS sequence"/>
</dbReference>
<accession>A0A4Y2H2K6</accession>
<dbReference type="EMBL" id="BGPR01101687">
    <property type="protein sequence ID" value="GBM60512.1"/>
    <property type="molecule type" value="Genomic_DNA"/>
</dbReference>
<feature type="region of interest" description="Disordered" evidence="1">
    <location>
        <begin position="52"/>
        <end position="94"/>
    </location>
</feature>
<comment type="caution">
    <text evidence="2">The sequence shown here is derived from an EMBL/GenBank/DDBJ whole genome shotgun (WGS) entry which is preliminary data.</text>
</comment>
<dbReference type="AlphaFoldDB" id="A0A4Y2H2K6"/>
<evidence type="ECO:0000313" key="3">
    <source>
        <dbReference type="Proteomes" id="UP000499080"/>
    </source>
</evidence>
<proteinExistence type="predicted"/>
<feature type="compositionally biased region" description="Basic and acidic residues" evidence="1">
    <location>
        <begin position="84"/>
        <end position="94"/>
    </location>
</feature>
<reference evidence="2 3" key="1">
    <citation type="journal article" date="2019" name="Sci. Rep.">
        <title>Orb-weaving spider Araneus ventricosus genome elucidates the spidroin gene catalogue.</title>
        <authorList>
            <person name="Kono N."/>
            <person name="Nakamura H."/>
            <person name="Ohtoshi R."/>
            <person name="Moran D.A.P."/>
            <person name="Shinohara A."/>
            <person name="Yoshida Y."/>
            <person name="Fujiwara M."/>
            <person name="Mori M."/>
            <person name="Tomita M."/>
            <person name="Arakawa K."/>
        </authorList>
    </citation>
    <scope>NUCLEOTIDE SEQUENCE [LARGE SCALE GENOMIC DNA]</scope>
</reference>
<gene>
    <name evidence="2" type="ORF">AVEN_49493_1</name>
</gene>
<evidence type="ECO:0000313" key="2">
    <source>
        <dbReference type="EMBL" id="GBM60512.1"/>
    </source>
</evidence>
<organism evidence="2 3">
    <name type="scientific">Araneus ventricosus</name>
    <name type="common">Orbweaver spider</name>
    <name type="synonym">Epeira ventricosa</name>
    <dbReference type="NCBI Taxonomy" id="182803"/>
    <lineage>
        <taxon>Eukaryota</taxon>
        <taxon>Metazoa</taxon>
        <taxon>Ecdysozoa</taxon>
        <taxon>Arthropoda</taxon>
        <taxon>Chelicerata</taxon>
        <taxon>Arachnida</taxon>
        <taxon>Araneae</taxon>
        <taxon>Araneomorphae</taxon>
        <taxon>Entelegynae</taxon>
        <taxon>Araneoidea</taxon>
        <taxon>Araneidae</taxon>
        <taxon>Araneus</taxon>
    </lineage>
</organism>
<sequence length="94" mass="11139">MITKKEHSKMQYWVSPSCCEGSKLRFASLDFAHPEVRPRGECRKRARERNLLQSVHEQQQRVRRDVRGAGESQERARRPVLRNNDNDYGRCLLE</sequence>
<protein>
    <submittedName>
        <fullName evidence="2">Uncharacterized protein</fullName>
    </submittedName>
</protein>